<sequence length="82" mass="9260">MLGIQVVETRKKVLGGEHPDTLTSMNNLAFTQKSQGNFEDALALMRDCLHLRQQILGPDHPHTISSRTALSTWTERAREMTQ</sequence>
<accession>A0AAJ0MHN8</accession>
<name>A0AAJ0MHN8_9PEZI</name>
<dbReference type="InterPro" id="IPR002151">
    <property type="entry name" value="Kinesin_light"/>
</dbReference>
<evidence type="ECO:0000256" key="5">
    <source>
        <dbReference type="SAM" id="MobiDB-lite"/>
    </source>
</evidence>
<evidence type="ECO:0008006" key="8">
    <source>
        <dbReference type="Google" id="ProtNLM"/>
    </source>
</evidence>
<dbReference type="Gene3D" id="1.25.40.10">
    <property type="entry name" value="Tetratricopeptide repeat domain"/>
    <property type="match status" value="1"/>
</dbReference>
<dbReference type="PANTHER" id="PTHR45783">
    <property type="entry name" value="KINESIN LIGHT CHAIN"/>
    <property type="match status" value="1"/>
</dbReference>
<dbReference type="GO" id="GO:0005871">
    <property type="term" value="C:kinesin complex"/>
    <property type="evidence" value="ECO:0007669"/>
    <property type="project" value="InterPro"/>
</dbReference>
<keyword evidence="7" id="KW-1185">Reference proteome</keyword>
<dbReference type="PANTHER" id="PTHR45783:SF3">
    <property type="entry name" value="KINESIN LIGHT CHAIN"/>
    <property type="match status" value="1"/>
</dbReference>
<proteinExistence type="predicted"/>
<comment type="subcellular location">
    <subcellularLocation>
        <location evidence="1">Cytoplasm</location>
    </subcellularLocation>
</comment>
<dbReference type="SUPFAM" id="SSF48452">
    <property type="entry name" value="TPR-like"/>
    <property type="match status" value="1"/>
</dbReference>
<comment type="caution">
    <text evidence="6">The sequence shown here is derived from an EMBL/GenBank/DDBJ whole genome shotgun (WGS) entry which is preliminary data.</text>
</comment>
<reference evidence="6" key="1">
    <citation type="journal article" date="2023" name="Mol. Phylogenet. Evol.">
        <title>Genome-scale phylogeny and comparative genomics of the fungal order Sordariales.</title>
        <authorList>
            <person name="Hensen N."/>
            <person name="Bonometti L."/>
            <person name="Westerberg I."/>
            <person name="Brannstrom I.O."/>
            <person name="Guillou S."/>
            <person name="Cros-Aarteil S."/>
            <person name="Calhoun S."/>
            <person name="Haridas S."/>
            <person name="Kuo A."/>
            <person name="Mondo S."/>
            <person name="Pangilinan J."/>
            <person name="Riley R."/>
            <person name="LaButti K."/>
            <person name="Andreopoulos B."/>
            <person name="Lipzen A."/>
            <person name="Chen C."/>
            <person name="Yan M."/>
            <person name="Daum C."/>
            <person name="Ng V."/>
            <person name="Clum A."/>
            <person name="Steindorff A."/>
            <person name="Ohm R.A."/>
            <person name="Martin F."/>
            <person name="Silar P."/>
            <person name="Natvig D.O."/>
            <person name="Lalanne C."/>
            <person name="Gautier V."/>
            <person name="Ament-Velasquez S.L."/>
            <person name="Kruys A."/>
            <person name="Hutchinson M.I."/>
            <person name="Powell A.J."/>
            <person name="Barry K."/>
            <person name="Miller A.N."/>
            <person name="Grigoriev I.V."/>
            <person name="Debuchy R."/>
            <person name="Gladieux P."/>
            <person name="Hiltunen Thoren M."/>
            <person name="Johannesson H."/>
        </authorList>
    </citation>
    <scope>NUCLEOTIDE SEQUENCE</scope>
    <source>
        <strain evidence="6">CBS 955.72</strain>
    </source>
</reference>
<dbReference type="GO" id="GO:0019894">
    <property type="term" value="F:kinesin binding"/>
    <property type="evidence" value="ECO:0007669"/>
    <property type="project" value="TreeGrafter"/>
</dbReference>
<dbReference type="GO" id="GO:0007018">
    <property type="term" value="P:microtubule-based movement"/>
    <property type="evidence" value="ECO:0007669"/>
    <property type="project" value="TreeGrafter"/>
</dbReference>
<evidence type="ECO:0000256" key="3">
    <source>
        <dbReference type="ARBA" id="ARBA00022737"/>
    </source>
</evidence>
<evidence type="ECO:0000256" key="1">
    <source>
        <dbReference type="ARBA" id="ARBA00004496"/>
    </source>
</evidence>
<dbReference type="GO" id="GO:0005737">
    <property type="term" value="C:cytoplasm"/>
    <property type="evidence" value="ECO:0007669"/>
    <property type="project" value="UniProtKB-SubCell"/>
</dbReference>
<keyword evidence="3" id="KW-0677">Repeat</keyword>
<dbReference type="Proteomes" id="UP001275084">
    <property type="component" value="Unassembled WGS sequence"/>
</dbReference>
<evidence type="ECO:0000313" key="7">
    <source>
        <dbReference type="Proteomes" id="UP001275084"/>
    </source>
</evidence>
<feature type="compositionally biased region" description="Polar residues" evidence="5">
    <location>
        <begin position="63"/>
        <end position="74"/>
    </location>
</feature>
<dbReference type="Pfam" id="PF13374">
    <property type="entry name" value="TPR_10"/>
    <property type="match status" value="1"/>
</dbReference>
<keyword evidence="2" id="KW-0963">Cytoplasm</keyword>
<gene>
    <name evidence="6" type="ORF">B0T25DRAFT_533084</name>
</gene>
<dbReference type="AlphaFoldDB" id="A0AAJ0MHN8"/>
<organism evidence="6 7">
    <name type="scientific">Lasiosphaeria hispida</name>
    <dbReference type="NCBI Taxonomy" id="260671"/>
    <lineage>
        <taxon>Eukaryota</taxon>
        <taxon>Fungi</taxon>
        <taxon>Dikarya</taxon>
        <taxon>Ascomycota</taxon>
        <taxon>Pezizomycotina</taxon>
        <taxon>Sordariomycetes</taxon>
        <taxon>Sordariomycetidae</taxon>
        <taxon>Sordariales</taxon>
        <taxon>Lasiosphaeriaceae</taxon>
        <taxon>Lasiosphaeria</taxon>
    </lineage>
</organism>
<feature type="region of interest" description="Disordered" evidence="5">
    <location>
        <begin position="58"/>
        <end position="82"/>
    </location>
</feature>
<evidence type="ECO:0000256" key="2">
    <source>
        <dbReference type="ARBA" id="ARBA00022490"/>
    </source>
</evidence>
<evidence type="ECO:0000313" key="6">
    <source>
        <dbReference type="EMBL" id="KAK3359479.1"/>
    </source>
</evidence>
<dbReference type="InterPro" id="IPR011990">
    <property type="entry name" value="TPR-like_helical_dom_sf"/>
</dbReference>
<reference evidence="6" key="2">
    <citation type="submission" date="2023-06" db="EMBL/GenBank/DDBJ databases">
        <authorList>
            <consortium name="Lawrence Berkeley National Laboratory"/>
            <person name="Haridas S."/>
            <person name="Hensen N."/>
            <person name="Bonometti L."/>
            <person name="Westerberg I."/>
            <person name="Brannstrom I.O."/>
            <person name="Guillou S."/>
            <person name="Cros-Aarteil S."/>
            <person name="Calhoun S."/>
            <person name="Kuo A."/>
            <person name="Mondo S."/>
            <person name="Pangilinan J."/>
            <person name="Riley R."/>
            <person name="Labutti K."/>
            <person name="Andreopoulos B."/>
            <person name="Lipzen A."/>
            <person name="Chen C."/>
            <person name="Yanf M."/>
            <person name="Daum C."/>
            <person name="Ng V."/>
            <person name="Clum A."/>
            <person name="Steindorff A."/>
            <person name="Ohm R."/>
            <person name="Martin F."/>
            <person name="Silar P."/>
            <person name="Natvig D."/>
            <person name="Lalanne C."/>
            <person name="Gautier V."/>
            <person name="Ament-Velasquez S.L."/>
            <person name="Kruys A."/>
            <person name="Hutchinson M.I."/>
            <person name="Powell A.J."/>
            <person name="Barry K."/>
            <person name="Miller A.N."/>
            <person name="Grigoriev I.V."/>
            <person name="Debuchy R."/>
            <person name="Gladieux P."/>
            <person name="Thoren M.H."/>
            <person name="Johannesson H."/>
        </authorList>
    </citation>
    <scope>NUCLEOTIDE SEQUENCE</scope>
    <source>
        <strain evidence="6">CBS 955.72</strain>
    </source>
</reference>
<keyword evidence="4" id="KW-0802">TPR repeat</keyword>
<evidence type="ECO:0000256" key="4">
    <source>
        <dbReference type="ARBA" id="ARBA00022803"/>
    </source>
</evidence>
<dbReference type="EMBL" id="JAUIQD010000002">
    <property type="protein sequence ID" value="KAK3359479.1"/>
    <property type="molecule type" value="Genomic_DNA"/>
</dbReference>
<protein>
    <recommendedName>
        <fullName evidence="8">Kinesin light chain</fullName>
    </recommendedName>
</protein>